<gene>
    <name evidence="2" type="ORF">ENT37_03685</name>
</gene>
<accession>A0A7C4KG85</accession>
<sequence length="525" mass="55112">MTTAVAVQKKPKWWVAGDLNGFFGLCTNSITNTLVAVSLMQFVIGFPKEILFGKIVPGLVLSLAVGNIYYAWMAFKLAKKEGRDDVTAVPYGISVPHYFLVTFAIMLPIKLNTGDLNLAWSVGVAWCFVHAVVATIGAFVGPTMQKLTPRAAMLGTLAGVAITFIAMGAAFNAWNVAWLSMVSLGIIFVGWLANVEFPFKIPAGLLAVIVGVIVGWASGYMKADALSAAVASATIAIPIPQIQLLLAGLPKITPYLVTAIPLAIYLFLESLNNVESAMAGGDKYDTREAMLAAAGGTLVASLFGSPFPTLIYIGHPGWKSVGSRVGYSWLTGVVMLLLGVLGLLGILSALIPVVAILPILVYIGLLITSQAFNASPRRHAPAVAIALVPWIANYVQTQVDNALSAAGTSAVQLGMDQLAGAGVSYAGMAVLGAGPILVGMILGAIAAYSIDRNWNGAIGYSLFGAACTWFGFIHSNELRLVPVVGSAGFNAAWGPVIGYLAMALLFIIMMRFAPKGESSVNQIEE</sequence>
<reference evidence="2" key="1">
    <citation type="journal article" date="2020" name="mSystems">
        <title>Genome- and Community-Level Interaction Insights into Carbon Utilization and Element Cycling Functions of Hydrothermarchaeota in Hydrothermal Sediment.</title>
        <authorList>
            <person name="Zhou Z."/>
            <person name="Liu Y."/>
            <person name="Xu W."/>
            <person name="Pan J."/>
            <person name="Luo Z.H."/>
            <person name="Li M."/>
        </authorList>
    </citation>
    <scope>NUCLEOTIDE SEQUENCE [LARGE SCALE GENOMIC DNA]</scope>
    <source>
        <strain evidence="2">SpSt-573</strain>
    </source>
</reference>
<organism evidence="2">
    <name type="scientific">Anaerolinea thermolimosa</name>
    <dbReference type="NCBI Taxonomy" id="229919"/>
    <lineage>
        <taxon>Bacteria</taxon>
        <taxon>Bacillati</taxon>
        <taxon>Chloroflexota</taxon>
        <taxon>Anaerolineae</taxon>
        <taxon>Anaerolineales</taxon>
        <taxon>Anaerolineaceae</taxon>
        <taxon>Anaerolinea</taxon>
    </lineage>
</organism>
<keyword evidence="1" id="KW-1133">Transmembrane helix</keyword>
<dbReference type="EMBL" id="DSYK01000189">
    <property type="protein sequence ID" value="HGS20954.1"/>
    <property type="molecule type" value="Genomic_DNA"/>
</dbReference>
<feature type="transmembrane region" description="Helical" evidence="1">
    <location>
        <begin position="55"/>
        <end position="75"/>
    </location>
</feature>
<feature type="transmembrane region" description="Helical" evidence="1">
    <location>
        <begin position="291"/>
        <end position="313"/>
    </location>
</feature>
<feature type="transmembrane region" description="Helical" evidence="1">
    <location>
        <begin position="152"/>
        <end position="171"/>
    </location>
</feature>
<keyword evidence="1" id="KW-0812">Transmembrane</keyword>
<dbReference type="PANTHER" id="PTHR31610:SF0">
    <property type="entry name" value="SLC26A_SULP TRANSPORTER DOMAIN-CONTAINING PROTEIN"/>
    <property type="match status" value="1"/>
</dbReference>
<dbReference type="AlphaFoldDB" id="A0A7C4KG85"/>
<evidence type="ECO:0000313" key="2">
    <source>
        <dbReference type="EMBL" id="HGS20954.1"/>
    </source>
</evidence>
<feature type="transmembrane region" description="Helical" evidence="1">
    <location>
        <begin position="350"/>
        <end position="367"/>
    </location>
</feature>
<feature type="transmembrane region" description="Helical" evidence="1">
    <location>
        <begin position="177"/>
        <end position="194"/>
    </location>
</feature>
<feature type="transmembrane region" description="Helical" evidence="1">
    <location>
        <begin position="325"/>
        <end position="344"/>
    </location>
</feature>
<feature type="transmembrane region" description="Helical" evidence="1">
    <location>
        <begin position="87"/>
        <end position="106"/>
    </location>
</feature>
<keyword evidence="1" id="KW-0472">Membrane</keyword>
<evidence type="ECO:0000256" key="1">
    <source>
        <dbReference type="SAM" id="Phobius"/>
    </source>
</evidence>
<feature type="transmembrane region" description="Helical" evidence="1">
    <location>
        <begin position="454"/>
        <end position="472"/>
    </location>
</feature>
<feature type="transmembrane region" description="Helical" evidence="1">
    <location>
        <begin position="253"/>
        <end position="271"/>
    </location>
</feature>
<dbReference type="PANTHER" id="PTHR31610">
    <property type="entry name" value="SLR0360 PROTEIN"/>
    <property type="match status" value="1"/>
</dbReference>
<name>A0A7C4KG85_9CHLR</name>
<feature type="transmembrane region" description="Helical" evidence="1">
    <location>
        <begin position="201"/>
        <end position="219"/>
    </location>
</feature>
<proteinExistence type="predicted"/>
<feature type="transmembrane region" description="Helical" evidence="1">
    <location>
        <begin position="425"/>
        <end position="447"/>
    </location>
</feature>
<feature type="transmembrane region" description="Helical" evidence="1">
    <location>
        <begin position="492"/>
        <end position="513"/>
    </location>
</feature>
<feature type="transmembrane region" description="Helical" evidence="1">
    <location>
        <begin position="118"/>
        <end position="140"/>
    </location>
</feature>
<protein>
    <submittedName>
        <fullName evidence="2">Xanthine permease</fullName>
    </submittedName>
</protein>
<comment type="caution">
    <text evidence="2">The sequence shown here is derived from an EMBL/GenBank/DDBJ whole genome shotgun (WGS) entry which is preliminary data.</text>
</comment>
<feature type="transmembrane region" description="Helical" evidence="1">
    <location>
        <begin position="21"/>
        <end position="43"/>
    </location>
</feature>